<keyword evidence="1" id="KW-0472">Membrane</keyword>
<dbReference type="Gene3D" id="3.10.450.40">
    <property type="match status" value="2"/>
</dbReference>
<organism evidence="3 4">
    <name type="scientific">Paenibacillus aceti</name>
    <dbReference type="NCBI Taxonomy" id="1820010"/>
    <lineage>
        <taxon>Bacteria</taxon>
        <taxon>Bacillati</taxon>
        <taxon>Bacillota</taxon>
        <taxon>Bacilli</taxon>
        <taxon>Bacillales</taxon>
        <taxon>Paenibacillaceae</taxon>
        <taxon>Paenibacillus</taxon>
    </lineage>
</organism>
<comment type="caution">
    <text evidence="3">The sequence shown here is derived from an EMBL/GenBank/DDBJ whole genome shotgun (WGS) entry which is preliminary data.</text>
</comment>
<accession>A0ABQ1VYP8</accession>
<evidence type="ECO:0000313" key="4">
    <source>
        <dbReference type="Proteomes" id="UP000608420"/>
    </source>
</evidence>
<feature type="transmembrane region" description="Helical" evidence="1">
    <location>
        <begin position="7"/>
        <end position="26"/>
    </location>
</feature>
<keyword evidence="4" id="KW-1185">Reference proteome</keyword>
<dbReference type="SUPFAM" id="SSF54403">
    <property type="entry name" value="Cystatin/monellin"/>
    <property type="match status" value="2"/>
</dbReference>
<evidence type="ECO:0000259" key="2">
    <source>
        <dbReference type="Pfam" id="PF17881"/>
    </source>
</evidence>
<evidence type="ECO:0000313" key="3">
    <source>
        <dbReference type="EMBL" id="GGG05025.1"/>
    </source>
</evidence>
<dbReference type="EMBL" id="BMIW01000021">
    <property type="protein sequence ID" value="GGG05025.1"/>
    <property type="molecule type" value="Genomic_DNA"/>
</dbReference>
<keyword evidence="1" id="KW-0812">Transmembrane</keyword>
<gene>
    <name evidence="3" type="ORF">GCM10010913_28560</name>
</gene>
<name>A0ABQ1VYP8_9BACL</name>
<dbReference type="Proteomes" id="UP000608420">
    <property type="component" value="Unassembled WGS sequence"/>
</dbReference>
<dbReference type="Pfam" id="PF17881">
    <property type="entry name" value="TseB"/>
    <property type="match status" value="1"/>
</dbReference>
<dbReference type="InterPro" id="IPR041401">
    <property type="entry name" value="TseB-like_dom"/>
</dbReference>
<reference evidence="4" key="1">
    <citation type="journal article" date="2019" name="Int. J. Syst. Evol. Microbiol.">
        <title>The Global Catalogue of Microorganisms (GCM) 10K type strain sequencing project: providing services to taxonomists for standard genome sequencing and annotation.</title>
        <authorList>
            <consortium name="The Broad Institute Genomics Platform"/>
            <consortium name="The Broad Institute Genome Sequencing Center for Infectious Disease"/>
            <person name="Wu L."/>
            <person name="Ma J."/>
        </authorList>
    </citation>
    <scope>NUCLEOTIDE SEQUENCE [LARGE SCALE GENOMIC DNA]</scope>
    <source>
        <strain evidence="4">CGMCC 1.15420</strain>
    </source>
</reference>
<evidence type="ECO:0000256" key="1">
    <source>
        <dbReference type="SAM" id="Phobius"/>
    </source>
</evidence>
<proteinExistence type="predicted"/>
<feature type="domain" description="Cell wall elongation regulator TseB-like" evidence="2">
    <location>
        <begin position="39"/>
        <end position="83"/>
    </location>
</feature>
<sequence length="161" mass="19217">MKNRTKWILLSIVLLLIVFFGLYRYYLYVHEDIWRGENEAIQRARQETGLVEGERVWKFVWDEVCWVVQGKTADGTQVMVWLPEGKQAQEKPLSEGVSEPQMRKIIEETLPDIDVVKLTPGIYNNQYVWELFYKDKTHHYYRFFSYSNGESLTEVFTLPNR</sequence>
<dbReference type="RefSeq" id="WP_120462247.1">
    <property type="nucleotide sequence ID" value="NZ_BMIW01000021.1"/>
</dbReference>
<dbReference type="InterPro" id="IPR046350">
    <property type="entry name" value="Cystatin_sf"/>
</dbReference>
<protein>
    <recommendedName>
        <fullName evidence="2">Cell wall elongation regulator TseB-like domain-containing protein</fullName>
    </recommendedName>
</protein>
<keyword evidence="1" id="KW-1133">Transmembrane helix</keyword>